<evidence type="ECO:0000313" key="1">
    <source>
        <dbReference type="EMBL" id="GGC63354.1"/>
    </source>
</evidence>
<organism evidence="1 2">
    <name type="scientific">Hoyosella rhizosphaerae</name>
    <dbReference type="NCBI Taxonomy" id="1755582"/>
    <lineage>
        <taxon>Bacteria</taxon>
        <taxon>Bacillati</taxon>
        <taxon>Actinomycetota</taxon>
        <taxon>Actinomycetes</taxon>
        <taxon>Mycobacteriales</taxon>
        <taxon>Hoyosellaceae</taxon>
        <taxon>Hoyosella</taxon>
    </lineage>
</organism>
<sequence length="69" mass="7346">MKESPSATYEWIAVLGDICVAPQGCDVNCFTFWYSAEYYATVGAVFDTTWGAVGGAVRAIGFIPTLGVT</sequence>
<dbReference type="EMBL" id="BMJH01000001">
    <property type="protein sequence ID" value="GGC63354.1"/>
    <property type="molecule type" value="Genomic_DNA"/>
</dbReference>
<reference evidence="1" key="2">
    <citation type="submission" date="2020-09" db="EMBL/GenBank/DDBJ databases">
        <authorList>
            <person name="Sun Q."/>
            <person name="Zhou Y."/>
        </authorList>
    </citation>
    <scope>NUCLEOTIDE SEQUENCE</scope>
    <source>
        <strain evidence="1">CGMCC 1.15478</strain>
    </source>
</reference>
<gene>
    <name evidence="1" type="ORF">GCM10011410_14760</name>
</gene>
<evidence type="ECO:0000313" key="2">
    <source>
        <dbReference type="Proteomes" id="UP000641514"/>
    </source>
</evidence>
<keyword evidence="2" id="KW-1185">Reference proteome</keyword>
<accession>A0A916U8H3</accession>
<protein>
    <submittedName>
        <fullName evidence="1">Uncharacterized protein</fullName>
    </submittedName>
</protein>
<comment type="caution">
    <text evidence="1">The sequence shown here is derived from an EMBL/GenBank/DDBJ whole genome shotgun (WGS) entry which is preliminary data.</text>
</comment>
<dbReference type="Proteomes" id="UP000641514">
    <property type="component" value="Unassembled WGS sequence"/>
</dbReference>
<name>A0A916U8H3_9ACTN</name>
<proteinExistence type="predicted"/>
<reference evidence="1" key="1">
    <citation type="journal article" date="2014" name="Int. J. Syst. Evol. Microbiol.">
        <title>Complete genome sequence of Corynebacterium casei LMG S-19264T (=DSM 44701T), isolated from a smear-ripened cheese.</title>
        <authorList>
            <consortium name="US DOE Joint Genome Institute (JGI-PGF)"/>
            <person name="Walter F."/>
            <person name="Albersmeier A."/>
            <person name="Kalinowski J."/>
            <person name="Ruckert C."/>
        </authorList>
    </citation>
    <scope>NUCLEOTIDE SEQUENCE</scope>
    <source>
        <strain evidence="1">CGMCC 1.15478</strain>
    </source>
</reference>
<dbReference type="AlphaFoldDB" id="A0A916U8H3"/>